<reference evidence="6" key="1">
    <citation type="submission" date="2020-02" db="EMBL/GenBank/DDBJ databases">
        <authorList>
            <person name="Meier V. D."/>
        </authorList>
    </citation>
    <scope>NUCLEOTIDE SEQUENCE</scope>
    <source>
        <strain evidence="6">AVDCRST_MAG41</strain>
    </source>
</reference>
<dbReference type="InterPro" id="IPR048284">
    <property type="entry name" value="EryCIII-like_N"/>
</dbReference>
<comment type="similarity">
    <text evidence="1">Belongs to the glycosyltransferase 28 family.</text>
</comment>
<evidence type="ECO:0000256" key="1">
    <source>
        <dbReference type="ARBA" id="ARBA00006962"/>
    </source>
</evidence>
<dbReference type="PANTHER" id="PTHR48050">
    <property type="entry name" value="STEROL 3-BETA-GLUCOSYLTRANSFERASE"/>
    <property type="match status" value="1"/>
</dbReference>
<keyword evidence="2" id="KW-0328">Glycosyltransferase</keyword>
<dbReference type="Pfam" id="PF21036">
    <property type="entry name" value="EryCIII-like_N"/>
    <property type="match status" value="1"/>
</dbReference>
<organism evidence="6">
    <name type="scientific">uncultured Mycobacteriales bacterium</name>
    <dbReference type="NCBI Taxonomy" id="581187"/>
    <lineage>
        <taxon>Bacteria</taxon>
        <taxon>Bacillati</taxon>
        <taxon>Actinomycetota</taxon>
        <taxon>Actinomycetes</taxon>
        <taxon>Mycobacteriales</taxon>
        <taxon>environmental samples</taxon>
    </lineage>
</organism>
<dbReference type="GO" id="GO:0016758">
    <property type="term" value="F:hexosyltransferase activity"/>
    <property type="evidence" value="ECO:0007669"/>
    <property type="project" value="UniProtKB-ARBA"/>
</dbReference>
<proteinExistence type="inferred from homology"/>
<gene>
    <name evidence="6" type="ORF">AVDCRST_MAG41-589</name>
</gene>
<accession>A0A6J4HGV2</accession>
<dbReference type="InterPro" id="IPR050426">
    <property type="entry name" value="Glycosyltransferase_28"/>
</dbReference>
<dbReference type="GO" id="GO:0017000">
    <property type="term" value="P:antibiotic biosynthetic process"/>
    <property type="evidence" value="ECO:0007669"/>
    <property type="project" value="UniProtKB-ARBA"/>
</dbReference>
<feature type="domain" description="Erythromycin biosynthesis protein CIII-like C-terminal" evidence="4">
    <location>
        <begin position="241"/>
        <end position="380"/>
    </location>
</feature>
<dbReference type="Pfam" id="PF06722">
    <property type="entry name" value="EryCIII-like_C"/>
    <property type="match status" value="1"/>
</dbReference>
<protein>
    <submittedName>
        <fullName evidence="6">Uncharacterized protein</fullName>
    </submittedName>
</protein>
<evidence type="ECO:0000256" key="2">
    <source>
        <dbReference type="ARBA" id="ARBA00022676"/>
    </source>
</evidence>
<dbReference type="InterPro" id="IPR002213">
    <property type="entry name" value="UDP_glucos_trans"/>
</dbReference>
<dbReference type="PANTHER" id="PTHR48050:SF13">
    <property type="entry name" value="STEROL 3-BETA-GLUCOSYLTRANSFERASE UGT80A2"/>
    <property type="match status" value="1"/>
</dbReference>
<feature type="domain" description="Erythromycin biosynthesis protein CIII-like N-terminal" evidence="5">
    <location>
        <begin position="22"/>
        <end position="226"/>
    </location>
</feature>
<evidence type="ECO:0000259" key="4">
    <source>
        <dbReference type="Pfam" id="PF06722"/>
    </source>
</evidence>
<dbReference type="EMBL" id="CADCTP010000058">
    <property type="protein sequence ID" value="CAA9222772.1"/>
    <property type="molecule type" value="Genomic_DNA"/>
</dbReference>
<dbReference type="GO" id="GO:0008194">
    <property type="term" value="F:UDP-glycosyltransferase activity"/>
    <property type="evidence" value="ECO:0007669"/>
    <property type="project" value="InterPro"/>
</dbReference>
<sequence length="390" mass="41245">MRTLFAISPGLDHLYPALGLAWSLRVAGHDVVVATSGPAVEAATRAGLAAVDVAPGVDFAALFPRPATPADRARMMRERGRAMTRTLATPEIILDRFAVVNDRMLDATLELARTWRADLVVYSRVQGLALVVARALGVPAVESGYSFLREGELPGRFLPHLAPLYERHGIPVELPRLVQLHFAPEFMMRGDGAGWSVRFMPYQGGSVLPDWLLRPRERRRVVITLGTVVPGVTGAAGLRGLVDAAGATDAEFVLALGDDLDLSPLAPLPDNVRAVGWTPLSSLLPTLDGIIHHGGCATTLSSAQAGVPQLAIPQGADNWINADMIEDSGIGLQRELADVGPADIDRLLGDTALSGSARVVAAELARQPGPELAVPRLVALAAERETAGIG</sequence>
<evidence type="ECO:0000259" key="5">
    <source>
        <dbReference type="Pfam" id="PF21036"/>
    </source>
</evidence>
<dbReference type="SUPFAM" id="SSF53756">
    <property type="entry name" value="UDP-Glycosyltransferase/glycogen phosphorylase"/>
    <property type="match status" value="1"/>
</dbReference>
<dbReference type="Gene3D" id="3.40.50.2000">
    <property type="entry name" value="Glycogen Phosphorylase B"/>
    <property type="match status" value="2"/>
</dbReference>
<evidence type="ECO:0000313" key="6">
    <source>
        <dbReference type="EMBL" id="CAA9222772.1"/>
    </source>
</evidence>
<evidence type="ECO:0000256" key="3">
    <source>
        <dbReference type="ARBA" id="ARBA00022679"/>
    </source>
</evidence>
<dbReference type="AlphaFoldDB" id="A0A6J4HGV2"/>
<dbReference type="InterPro" id="IPR010610">
    <property type="entry name" value="EryCIII-like_C"/>
</dbReference>
<name>A0A6J4HGV2_9ACTN</name>
<dbReference type="CDD" id="cd03784">
    <property type="entry name" value="GT1_Gtf-like"/>
    <property type="match status" value="1"/>
</dbReference>
<keyword evidence="3" id="KW-0808">Transferase</keyword>